<dbReference type="InterPro" id="IPR001881">
    <property type="entry name" value="EGF-like_Ca-bd_dom"/>
</dbReference>
<keyword evidence="3" id="KW-0812">Transmembrane</keyword>
<sequence length="489" mass="54947">MHALTFVDIDECLGDEGVAIDKDCHTCENTQGSYTCECDEGYERHPNEKRCIDLSMIPPTDPSQQASTRSSTGIIIGAVVAILFLIAVVVAVVCLIKKRRKTKCTFWIENIVCVNIKRRDEKKACVSPKVPDADKMETNEYEELRDIPRGTNESSTSHSEQKSVEVSSIVGVWNAVLSFFQGKWRNEVQTNTSLKHSDVKAPDVEILEENDYDEIRDILIESPPSAAANKQTPDATYYNTPGNHFTTLDNSIGAEYSDVSQTEETRQEKASGKTAKPMLNTKSDGKLEFVQVDGSLGEWSFFVFKCPKGRDVVRQFWRLVEDREIQNVVLLEDVSSKVLPAAGGSMCNGIKVFCKEEWQNKGIKKFTVTFNNEKLSKEAEYVNQHRGISVLTLDHELTNKAIISLRQNLIPNGRSQKCAIMCKDGQQLSGFFIGVNCMLDMVDKDNKMNSMHGLKKFKTVCPEFEPSEEQLLQLSQLSKDYISYGKKSK</sequence>
<evidence type="ECO:0000259" key="4">
    <source>
        <dbReference type="PROSITE" id="PS01186"/>
    </source>
</evidence>
<protein>
    <recommendedName>
        <fullName evidence="4">EGF-like domain-containing protein</fullName>
    </recommendedName>
</protein>
<keyword evidence="3" id="KW-0472">Membrane</keyword>
<dbReference type="EMBL" id="KB300130">
    <property type="protein sequence ID" value="ELU07142.1"/>
    <property type="molecule type" value="Genomic_DNA"/>
</dbReference>
<dbReference type="SMART" id="SM00179">
    <property type="entry name" value="EGF_CA"/>
    <property type="match status" value="1"/>
</dbReference>
<dbReference type="CDD" id="cd12087">
    <property type="entry name" value="TM_EGFR-like"/>
    <property type="match status" value="1"/>
</dbReference>
<dbReference type="EnsemblMetazoa" id="CapteT195404">
    <property type="protein sequence ID" value="CapteP195404"/>
    <property type="gene ID" value="CapteG195404"/>
</dbReference>
<dbReference type="PROSITE" id="PS01186">
    <property type="entry name" value="EGF_2"/>
    <property type="match status" value="1"/>
</dbReference>
<accession>R7UTA4</accession>
<dbReference type="HOGENOM" id="CLU_055015_0_0_1"/>
<dbReference type="OrthoDB" id="4062651at2759"/>
<feature type="domain" description="EGF-like" evidence="4">
    <location>
        <begin position="36"/>
        <end position="51"/>
    </location>
</feature>
<keyword evidence="7" id="KW-1185">Reference proteome</keyword>
<proteinExistence type="predicted"/>
<keyword evidence="1" id="KW-0245">EGF-like domain</keyword>
<evidence type="ECO:0000313" key="5">
    <source>
        <dbReference type="EMBL" id="ELU07142.1"/>
    </source>
</evidence>
<evidence type="ECO:0000256" key="3">
    <source>
        <dbReference type="SAM" id="Phobius"/>
    </source>
</evidence>
<organism evidence="5">
    <name type="scientific">Capitella teleta</name>
    <name type="common">Polychaete worm</name>
    <dbReference type="NCBI Taxonomy" id="283909"/>
    <lineage>
        <taxon>Eukaryota</taxon>
        <taxon>Metazoa</taxon>
        <taxon>Spiralia</taxon>
        <taxon>Lophotrochozoa</taxon>
        <taxon>Annelida</taxon>
        <taxon>Polychaeta</taxon>
        <taxon>Sedentaria</taxon>
        <taxon>Scolecida</taxon>
        <taxon>Capitellidae</taxon>
        <taxon>Capitella</taxon>
    </lineage>
</organism>
<dbReference type="AlphaFoldDB" id="R7UTA4"/>
<dbReference type="Proteomes" id="UP000014760">
    <property type="component" value="Unassembled WGS sequence"/>
</dbReference>
<dbReference type="EMBL" id="AMQN01022438">
    <property type="status" value="NOT_ANNOTATED_CDS"/>
    <property type="molecule type" value="Genomic_DNA"/>
</dbReference>
<feature type="transmembrane region" description="Helical" evidence="3">
    <location>
        <begin position="74"/>
        <end position="96"/>
    </location>
</feature>
<dbReference type="Gene3D" id="3.90.190.10">
    <property type="entry name" value="Protein tyrosine phosphatase superfamily"/>
    <property type="match status" value="1"/>
</dbReference>
<name>R7UTA4_CAPTE</name>
<dbReference type="SMART" id="SM00181">
    <property type="entry name" value="EGF"/>
    <property type="match status" value="1"/>
</dbReference>
<reference evidence="6" key="3">
    <citation type="submission" date="2015-06" db="UniProtKB">
        <authorList>
            <consortium name="EnsemblMetazoa"/>
        </authorList>
    </citation>
    <scope>IDENTIFICATION</scope>
</reference>
<dbReference type="CDD" id="cd00054">
    <property type="entry name" value="EGF_CA"/>
    <property type="match status" value="1"/>
</dbReference>
<gene>
    <name evidence="5" type="ORF">CAPTEDRAFT_195404</name>
</gene>
<dbReference type="InterPro" id="IPR000242">
    <property type="entry name" value="PTP_cat"/>
</dbReference>
<keyword evidence="3" id="KW-1133">Transmembrane helix</keyword>
<dbReference type="GO" id="GO:0004725">
    <property type="term" value="F:protein tyrosine phosphatase activity"/>
    <property type="evidence" value="ECO:0007669"/>
    <property type="project" value="InterPro"/>
</dbReference>
<dbReference type="InterPro" id="IPR049883">
    <property type="entry name" value="NOTCH1_EGF-like"/>
</dbReference>
<evidence type="ECO:0000256" key="1">
    <source>
        <dbReference type="ARBA" id="ARBA00022536"/>
    </source>
</evidence>
<reference evidence="5 7" key="2">
    <citation type="journal article" date="2013" name="Nature">
        <title>Insights into bilaterian evolution from three spiralian genomes.</title>
        <authorList>
            <person name="Simakov O."/>
            <person name="Marletaz F."/>
            <person name="Cho S.J."/>
            <person name="Edsinger-Gonzales E."/>
            <person name="Havlak P."/>
            <person name="Hellsten U."/>
            <person name="Kuo D.H."/>
            <person name="Larsson T."/>
            <person name="Lv J."/>
            <person name="Arendt D."/>
            <person name="Savage R."/>
            <person name="Osoegawa K."/>
            <person name="de Jong P."/>
            <person name="Grimwood J."/>
            <person name="Chapman J.A."/>
            <person name="Shapiro H."/>
            <person name="Aerts A."/>
            <person name="Otillar R.P."/>
            <person name="Terry A.Y."/>
            <person name="Boore J.L."/>
            <person name="Grigoriev I.V."/>
            <person name="Lindberg D.R."/>
            <person name="Seaver E.C."/>
            <person name="Weisblat D.A."/>
            <person name="Putnam N.H."/>
            <person name="Rokhsar D.S."/>
        </authorList>
    </citation>
    <scope>NUCLEOTIDE SEQUENCE</scope>
    <source>
        <strain evidence="5 7">I ESC-2004</strain>
    </source>
</reference>
<dbReference type="InterPro" id="IPR000742">
    <property type="entry name" value="EGF"/>
</dbReference>
<dbReference type="SUPFAM" id="SSF57196">
    <property type="entry name" value="EGF/Laminin"/>
    <property type="match status" value="1"/>
</dbReference>
<dbReference type="InterPro" id="IPR029021">
    <property type="entry name" value="Prot-tyrosine_phosphatase-like"/>
</dbReference>
<reference evidence="7" key="1">
    <citation type="submission" date="2012-12" db="EMBL/GenBank/DDBJ databases">
        <authorList>
            <person name="Hellsten U."/>
            <person name="Grimwood J."/>
            <person name="Chapman J.A."/>
            <person name="Shapiro H."/>
            <person name="Aerts A."/>
            <person name="Otillar R.P."/>
            <person name="Terry A.Y."/>
            <person name="Boore J.L."/>
            <person name="Simakov O."/>
            <person name="Marletaz F."/>
            <person name="Cho S.-J."/>
            <person name="Edsinger-Gonzales E."/>
            <person name="Havlak P."/>
            <person name="Kuo D.-H."/>
            <person name="Larsson T."/>
            <person name="Lv J."/>
            <person name="Arendt D."/>
            <person name="Savage R."/>
            <person name="Osoegawa K."/>
            <person name="de Jong P."/>
            <person name="Lindberg D.R."/>
            <person name="Seaver E.C."/>
            <person name="Weisblat D.A."/>
            <person name="Putnam N.H."/>
            <person name="Grigoriev I.V."/>
            <person name="Rokhsar D.S."/>
        </authorList>
    </citation>
    <scope>NUCLEOTIDE SEQUENCE</scope>
    <source>
        <strain evidence="7">I ESC-2004</strain>
    </source>
</reference>
<dbReference type="Pfam" id="PF00102">
    <property type="entry name" value="Y_phosphatase"/>
    <property type="match status" value="1"/>
</dbReference>
<evidence type="ECO:0000256" key="2">
    <source>
        <dbReference type="ARBA" id="ARBA00023157"/>
    </source>
</evidence>
<dbReference type="SUPFAM" id="SSF52799">
    <property type="entry name" value="(Phosphotyrosine protein) phosphatases II"/>
    <property type="match status" value="1"/>
</dbReference>
<evidence type="ECO:0000313" key="6">
    <source>
        <dbReference type="EnsemblMetazoa" id="CapteP195404"/>
    </source>
</evidence>
<dbReference type="GO" id="GO:0005509">
    <property type="term" value="F:calcium ion binding"/>
    <property type="evidence" value="ECO:0007669"/>
    <property type="project" value="InterPro"/>
</dbReference>
<dbReference type="Gene3D" id="2.10.25.10">
    <property type="entry name" value="Laminin"/>
    <property type="match status" value="1"/>
</dbReference>
<keyword evidence="2" id="KW-1015">Disulfide bond</keyword>
<evidence type="ECO:0000313" key="7">
    <source>
        <dbReference type="Proteomes" id="UP000014760"/>
    </source>
</evidence>
<dbReference type="Pfam" id="PF07645">
    <property type="entry name" value="EGF_CA"/>
    <property type="match status" value="1"/>
</dbReference>